<proteinExistence type="inferred from homology"/>
<evidence type="ECO:0000259" key="4">
    <source>
        <dbReference type="PROSITE" id="PS50173"/>
    </source>
</evidence>
<dbReference type="OrthoDB" id="9808813at2"/>
<dbReference type="Pfam" id="PF00817">
    <property type="entry name" value="IMS"/>
    <property type="match status" value="1"/>
</dbReference>
<dbReference type="GO" id="GO:0003684">
    <property type="term" value="F:damaged DNA binding"/>
    <property type="evidence" value="ECO:0007669"/>
    <property type="project" value="InterPro"/>
</dbReference>
<evidence type="ECO:0000256" key="2">
    <source>
        <dbReference type="ARBA" id="ARBA00023199"/>
    </source>
</evidence>
<dbReference type="GO" id="GO:0003887">
    <property type="term" value="F:DNA-directed DNA polymerase activity"/>
    <property type="evidence" value="ECO:0007669"/>
    <property type="project" value="UniProtKB-KW"/>
</dbReference>
<dbReference type="InterPro" id="IPR043128">
    <property type="entry name" value="Rev_trsase/Diguanyl_cyclase"/>
</dbReference>
<dbReference type="InterPro" id="IPR025188">
    <property type="entry name" value="DUF4113"/>
</dbReference>
<dbReference type="InterPro" id="IPR043502">
    <property type="entry name" value="DNA/RNA_pol_sf"/>
</dbReference>
<dbReference type="GO" id="GO:0006281">
    <property type="term" value="P:DNA repair"/>
    <property type="evidence" value="ECO:0007669"/>
    <property type="project" value="InterPro"/>
</dbReference>
<reference evidence="5 6" key="1">
    <citation type="submission" date="2016-10" db="EMBL/GenBank/DDBJ databases">
        <authorList>
            <person name="de Groot N.N."/>
        </authorList>
    </citation>
    <scope>NUCLEOTIDE SEQUENCE [LARGE SCALE GENOMIC DNA]</scope>
    <source>
        <strain evidence="5 6">DSM 24956</strain>
    </source>
</reference>
<sequence length="417" mass="47701">MYAILDCNSFYASCERVFNPSLKDKPIVVLSNNDGCVIARSKEAKKYVPMGAEAFKFKSAFEENNIQVFSSNYSLYGDLSSRVMSVLNKFSPSVEVYSIDEAFFKLNHIKNEDLNTYALEIKRTVEKWVGVSVSIGVAPTKSLAKVANKIAKKYDKKTGGVYTILTKTQKEKALKWTNVEDVWGIGRRISKKLIQHKVENAYQFTQLPDEFVRKQFSVVGLRLKKDLTGEPTIGFEKFQTKKNIATTRTFEYALKTYQPIKERIATFANACAEKLRKQNSESRFLYVFLKTSKYVDERISKGTVIALPHATNSSITICQYAIKGLESIYKEGYKYKKAGVIVMGIQPESQHQFSLFDDVNPKHKVIMNVIDKLNLKYSKPKLKIANQDYKTWKMKQEYLSARFTTAIDEVMEINCTK</sequence>
<organism evidence="5 6">
    <name type="scientific">Lutibacter oricola</name>
    <dbReference type="NCBI Taxonomy" id="762486"/>
    <lineage>
        <taxon>Bacteria</taxon>
        <taxon>Pseudomonadati</taxon>
        <taxon>Bacteroidota</taxon>
        <taxon>Flavobacteriia</taxon>
        <taxon>Flavobacteriales</taxon>
        <taxon>Flavobacteriaceae</taxon>
        <taxon>Lutibacter</taxon>
    </lineage>
</organism>
<dbReference type="PANTHER" id="PTHR11076:SF33">
    <property type="entry name" value="DNA POLYMERASE KAPPA"/>
    <property type="match status" value="1"/>
</dbReference>
<dbReference type="InterPro" id="IPR050116">
    <property type="entry name" value="DNA_polymerase-Y"/>
</dbReference>
<feature type="domain" description="UmuC" evidence="4">
    <location>
        <begin position="2"/>
        <end position="186"/>
    </location>
</feature>
<dbReference type="PROSITE" id="PS50173">
    <property type="entry name" value="UMUC"/>
    <property type="match status" value="1"/>
</dbReference>
<evidence type="ECO:0000256" key="1">
    <source>
        <dbReference type="ARBA" id="ARBA00010945"/>
    </source>
</evidence>
<protein>
    <submittedName>
        <fullName evidence="5">DNA polymerase V</fullName>
    </submittedName>
</protein>
<keyword evidence="2" id="KW-0227">DNA damage</keyword>
<dbReference type="Gene3D" id="3.40.1170.60">
    <property type="match status" value="1"/>
</dbReference>
<dbReference type="InterPro" id="IPR001126">
    <property type="entry name" value="UmuC"/>
</dbReference>
<dbReference type="Gene3D" id="3.30.1490.100">
    <property type="entry name" value="DNA polymerase, Y-family, little finger domain"/>
    <property type="match status" value="1"/>
</dbReference>
<name>A0A1H3GJD4_9FLAO</name>
<dbReference type="CDD" id="cd01700">
    <property type="entry name" value="PolY_Pol_V_umuC"/>
    <property type="match status" value="1"/>
</dbReference>
<evidence type="ECO:0000313" key="6">
    <source>
        <dbReference type="Proteomes" id="UP000199595"/>
    </source>
</evidence>
<dbReference type="SUPFAM" id="SSF100879">
    <property type="entry name" value="Lesion bypass DNA polymerase (Y-family), little finger domain"/>
    <property type="match status" value="1"/>
</dbReference>
<dbReference type="Pfam" id="PF11799">
    <property type="entry name" value="IMS_C"/>
    <property type="match status" value="1"/>
</dbReference>
<comment type="similarity">
    <text evidence="1">Belongs to the DNA polymerase type-Y family.</text>
</comment>
<evidence type="ECO:0000313" key="5">
    <source>
        <dbReference type="EMBL" id="SDY03391.1"/>
    </source>
</evidence>
<dbReference type="STRING" id="762486.SAMN05444411_11455"/>
<keyword evidence="2" id="KW-0741">SOS mutagenesis</keyword>
<dbReference type="AlphaFoldDB" id="A0A1H3GJD4"/>
<dbReference type="GO" id="GO:0009432">
    <property type="term" value="P:SOS response"/>
    <property type="evidence" value="ECO:0007669"/>
    <property type="project" value="UniProtKB-KW"/>
</dbReference>
<dbReference type="PANTHER" id="PTHR11076">
    <property type="entry name" value="DNA REPAIR POLYMERASE UMUC / TRANSFERASE FAMILY MEMBER"/>
    <property type="match status" value="1"/>
</dbReference>
<evidence type="ECO:0000256" key="3">
    <source>
        <dbReference type="ARBA" id="ARBA00023236"/>
    </source>
</evidence>
<dbReference type="EMBL" id="FNNJ01000014">
    <property type="protein sequence ID" value="SDY03391.1"/>
    <property type="molecule type" value="Genomic_DNA"/>
</dbReference>
<dbReference type="SUPFAM" id="SSF56672">
    <property type="entry name" value="DNA/RNA polymerases"/>
    <property type="match status" value="1"/>
</dbReference>
<keyword evidence="3" id="KW-0742">SOS response</keyword>
<dbReference type="Proteomes" id="UP000199595">
    <property type="component" value="Unassembled WGS sequence"/>
</dbReference>
<dbReference type="GO" id="GO:0042276">
    <property type="term" value="P:error-prone translesion synthesis"/>
    <property type="evidence" value="ECO:0007669"/>
    <property type="project" value="TreeGrafter"/>
</dbReference>
<dbReference type="InterPro" id="IPR017961">
    <property type="entry name" value="DNA_pol_Y-fam_little_finger"/>
</dbReference>
<accession>A0A1H3GJD4</accession>
<gene>
    <name evidence="5" type="ORF">SAMN05444411_11455</name>
</gene>
<dbReference type="RefSeq" id="WP_090126319.1">
    <property type="nucleotide sequence ID" value="NZ_FNNJ01000014.1"/>
</dbReference>
<dbReference type="Pfam" id="PF13438">
    <property type="entry name" value="DUF4113"/>
    <property type="match status" value="1"/>
</dbReference>
<dbReference type="Gene3D" id="3.30.70.270">
    <property type="match status" value="1"/>
</dbReference>
<dbReference type="InterPro" id="IPR036775">
    <property type="entry name" value="DNA_pol_Y-fam_lit_finger_sf"/>
</dbReference>
<keyword evidence="6" id="KW-1185">Reference proteome</keyword>